<gene>
    <name evidence="2" type="ORF">GCM10010439_24870</name>
</gene>
<evidence type="ECO:0000313" key="2">
    <source>
        <dbReference type="EMBL" id="GAA2725269.1"/>
    </source>
</evidence>
<comment type="caution">
    <text evidence="2">The sequence shown here is derived from an EMBL/GenBank/DDBJ whole genome shotgun (WGS) entry which is preliminary data.</text>
</comment>
<dbReference type="EMBL" id="BAAATZ010000008">
    <property type="protein sequence ID" value="GAA2725269.1"/>
    <property type="molecule type" value="Genomic_DNA"/>
</dbReference>
<keyword evidence="2" id="KW-0547">Nucleotide-binding</keyword>
<dbReference type="InterPro" id="IPR032830">
    <property type="entry name" value="XPB/Ssl2_N"/>
</dbReference>
<organism evidence="2 3">
    <name type="scientific">Actinocorallia aurantiaca</name>
    <dbReference type="NCBI Taxonomy" id="46204"/>
    <lineage>
        <taxon>Bacteria</taxon>
        <taxon>Bacillati</taxon>
        <taxon>Actinomycetota</taxon>
        <taxon>Actinomycetes</taxon>
        <taxon>Streptosporangiales</taxon>
        <taxon>Thermomonosporaceae</taxon>
        <taxon>Actinocorallia</taxon>
    </lineage>
</organism>
<keyword evidence="2" id="KW-0378">Hydrolase</keyword>
<dbReference type="Pfam" id="PF13625">
    <property type="entry name" value="Helicase_C_3"/>
    <property type="match status" value="1"/>
</dbReference>
<feature type="domain" description="Helicase XPB/Ssl2 N-terminal" evidence="1">
    <location>
        <begin position="490"/>
        <end position="612"/>
    </location>
</feature>
<proteinExistence type="predicted"/>
<name>A0ABP6GK87_9ACTN</name>
<reference evidence="3" key="1">
    <citation type="journal article" date="2019" name="Int. J. Syst. Evol. Microbiol.">
        <title>The Global Catalogue of Microorganisms (GCM) 10K type strain sequencing project: providing services to taxonomists for standard genome sequencing and annotation.</title>
        <authorList>
            <consortium name="The Broad Institute Genomics Platform"/>
            <consortium name="The Broad Institute Genome Sequencing Center for Infectious Disease"/>
            <person name="Wu L."/>
            <person name="Ma J."/>
        </authorList>
    </citation>
    <scope>NUCLEOTIDE SEQUENCE [LARGE SCALE GENOMIC DNA]</scope>
    <source>
        <strain evidence="3">JCM 8201</strain>
    </source>
</reference>
<dbReference type="RefSeq" id="WP_344450473.1">
    <property type="nucleotide sequence ID" value="NZ_BAAATZ010000008.1"/>
</dbReference>
<sequence>MDSYGDWLRGRTDEQLRVLVSARPELITPVPADLAALAARAVAPSAVNRALDRLDRAALAVLEAVIVLPSPTLTSLKKALGARCNEVVERLRDLGLLWPGPSRTLRVAPGVRAALPHPAGLGPPAREALAALPLDRLLALAEDLDVPTAFASGAGLAEALAGLLADPGPLIEAAGPEARTALEHLAWGPPTGRIENARRPVGLAEAHSPVERLLARCLLVPLDDRTVTLPREVGLHLRGGALFQGDVITPPAPAGTSRSRRLTDQIASGQAFTLLRLTEELLEHWGVNPPPVLRTGGLGVRELKAAAGLLDLPERDAALVAEIAYAAGLLAREGEWLPTRTYDLWLLRDAAARWTDLAYAWLATDRVPGLVGERDARDKTINALSDELVRPAAPWIRRETLETLAASAGAEEGIAPVAPTEEAVLRTLAWRHPRRTGGLHDRIVSWTLHETAFLGITGFGAAASYTGALLAGEEVAEALGALLPEPVDQVMLQADLTAVAPGPLVPDLARELALTADVESKGGATVYRFTAESVRRALDAGRSVSDLLDLLARHSSTPVPQPLAYLVEDVGRRHGRLRVGTALSYVRCDDPATLDEILADRRASTLRLHRLAPTVLASRLSRQELLEALRSVGFSPVPESAEGGLVVTRTDARRAEPAARPPIEHEPLADGRIAAAAIRALRAGEEAASVGAPAGEPPRTPSAAMVDELRAAIGARLWIGYLDQQGQASSRIIEPVRVDGGYLTAYDQTRASVQRFALHRITGVRKV</sequence>
<keyword evidence="2" id="KW-0347">Helicase</keyword>
<keyword evidence="2" id="KW-0067">ATP-binding</keyword>
<keyword evidence="3" id="KW-1185">Reference proteome</keyword>
<protein>
    <submittedName>
        <fullName evidence="2">Helicase-associated domain-containing protein</fullName>
    </submittedName>
</protein>
<dbReference type="Proteomes" id="UP001501842">
    <property type="component" value="Unassembled WGS sequence"/>
</dbReference>
<evidence type="ECO:0000259" key="1">
    <source>
        <dbReference type="Pfam" id="PF13625"/>
    </source>
</evidence>
<accession>A0ABP6GK87</accession>
<evidence type="ECO:0000313" key="3">
    <source>
        <dbReference type="Proteomes" id="UP001501842"/>
    </source>
</evidence>
<dbReference type="GO" id="GO:0004386">
    <property type="term" value="F:helicase activity"/>
    <property type="evidence" value="ECO:0007669"/>
    <property type="project" value="UniProtKB-KW"/>
</dbReference>